<dbReference type="HAMAP" id="MF_00211">
    <property type="entry name" value="TrpD"/>
    <property type="match status" value="1"/>
</dbReference>
<feature type="binding site" evidence="8">
    <location>
        <position position="223"/>
    </location>
    <ligand>
        <name>Mg(2+)</name>
        <dbReference type="ChEBI" id="CHEBI:18420"/>
        <label>1</label>
    </ligand>
</feature>
<dbReference type="GO" id="GO:0005829">
    <property type="term" value="C:cytosol"/>
    <property type="evidence" value="ECO:0007669"/>
    <property type="project" value="TreeGrafter"/>
</dbReference>
<feature type="binding site" evidence="8">
    <location>
        <position position="109"/>
    </location>
    <ligand>
        <name>anthranilate</name>
        <dbReference type="ChEBI" id="CHEBI:16567"/>
        <label>1</label>
    </ligand>
</feature>
<reference evidence="12" key="1">
    <citation type="submission" date="2017-01" db="EMBL/GenBank/DDBJ databases">
        <authorList>
            <person name="Varghese N."/>
            <person name="Submissions S."/>
        </authorList>
    </citation>
    <scope>NUCLEOTIDE SEQUENCE [LARGE SCALE GENOMIC DNA]</scope>
    <source>
        <strain evidence="12">CGMCC 1.7737</strain>
    </source>
</reference>
<dbReference type="Proteomes" id="UP000186914">
    <property type="component" value="Unassembled WGS sequence"/>
</dbReference>
<dbReference type="PANTHER" id="PTHR43285">
    <property type="entry name" value="ANTHRANILATE PHOSPHORIBOSYLTRANSFERASE"/>
    <property type="match status" value="1"/>
</dbReference>
<dbReference type="PANTHER" id="PTHR43285:SF2">
    <property type="entry name" value="ANTHRANILATE PHOSPHORIBOSYLTRANSFERASE"/>
    <property type="match status" value="1"/>
</dbReference>
<comment type="subunit">
    <text evidence="8">Homodimer.</text>
</comment>
<dbReference type="GO" id="GO:0000287">
    <property type="term" value="F:magnesium ion binding"/>
    <property type="evidence" value="ECO:0007669"/>
    <property type="project" value="UniProtKB-UniRule"/>
</dbReference>
<dbReference type="OrthoDB" id="8214at2157"/>
<feature type="binding site" evidence="8">
    <location>
        <position position="222"/>
    </location>
    <ligand>
        <name>Mg(2+)</name>
        <dbReference type="ChEBI" id="CHEBI:18420"/>
        <label>2</label>
    </ligand>
</feature>
<dbReference type="InterPro" id="IPR035902">
    <property type="entry name" value="Nuc_phospho_transferase"/>
</dbReference>
<evidence type="ECO:0000256" key="6">
    <source>
        <dbReference type="ARBA" id="ARBA00022822"/>
    </source>
</evidence>
<dbReference type="Pfam" id="PF00591">
    <property type="entry name" value="Glycos_transf_3"/>
    <property type="match status" value="1"/>
</dbReference>
<comment type="caution">
    <text evidence="8">Lacks conserved residue(s) required for the propagation of feature annotation.</text>
</comment>
<dbReference type="InterPro" id="IPR017459">
    <property type="entry name" value="Glycosyl_Trfase_fam3_N_dom"/>
</dbReference>
<dbReference type="NCBIfam" id="TIGR01245">
    <property type="entry name" value="trpD"/>
    <property type="match status" value="1"/>
</dbReference>
<evidence type="ECO:0000256" key="8">
    <source>
        <dbReference type="HAMAP-Rule" id="MF_00211"/>
    </source>
</evidence>
<evidence type="ECO:0000256" key="5">
    <source>
        <dbReference type="ARBA" id="ARBA00022679"/>
    </source>
</evidence>
<feature type="binding site" evidence="8">
    <location>
        <position position="78"/>
    </location>
    <ligand>
        <name>5-phospho-alpha-D-ribose 1-diphosphate</name>
        <dbReference type="ChEBI" id="CHEBI:58017"/>
    </ligand>
</feature>
<comment type="catalytic activity">
    <reaction evidence="8">
        <text>N-(5-phospho-beta-D-ribosyl)anthranilate + diphosphate = 5-phospho-alpha-D-ribose 1-diphosphate + anthranilate</text>
        <dbReference type="Rhea" id="RHEA:11768"/>
        <dbReference type="ChEBI" id="CHEBI:16567"/>
        <dbReference type="ChEBI" id="CHEBI:18277"/>
        <dbReference type="ChEBI" id="CHEBI:33019"/>
        <dbReference type="ChEBI" id="CHEBI:58017"/>
        <dbReference type="EC" id="2.4.2.18"/>
    </reaction>
</comment>
<keyword evidence="5 8" id="KW-0808">Transferase</keyword>
<evidence type="ECO:0000259" key="10">
    <source>
        <dbReference type="Pfam" id="PF02885"/>
    </source>
</evidence>
<evidence type="ECO:0000256" key="1">
    <source>
        <dbReference type="ARBA" id="ARBA00004907"/>
    </source>
</evidence>
<dbReference type="Gene3D" id="1.20.970.10">
    <property type="entry name" value="Transferase, Pyrimidine Nucleoside Phosphorylase, Chain C"/>
    <property type="match status" value="1"/>
</dbReference>
<dbReference type="EMBL" id="FTNO01000001">
    <property type="protein sequence ID" value="SIR30486.1"/>
    <property type="molecule type" value="Genomic_DNA"/>
</dbReference>
<dbReference type="UniPathway" id="UPA00035">
    <property type="reaction ID" value="UER00041"/>
</dbReference>
<dbReference type="FunFam" id="3.40.1030.10:FF:000002">
    <property type="entry name" value="Anthranilate phosphoribosyltransferase"/>
    <property type="match status" value="1"/>
</dbReference>
<dbReference type="SUPFAM" id="SSF47648">
    <property type="entry name" value="Nucleoside phosphorylase/phosphoribosyltransferase N-terminal domain"/>
    <property type="match status" value="1"/>
</dbReference>
<feature type="binding site" evidence="8">
    <location>
        <begin position="88"/>
        <end position="91"/>
    </location>
    <ligand>
        <name>5-phospho-alpha-D-ribose 1-diphosphate</name>
        <dbReference type="ChEBI" id="CHEBI:58017"/>
    </ligand>
</feature>
<evidence type="ECO:0000256" key="3">
    <source>
        <dbReference type="ARBA" id="ARBA00022605"/>
    </source>
</evidence>
<evidence type="ECO:0000259" key="9">
    <source>
        <dbReference type="Pfam" id="PF00591"/>
    </source>
</evidence>
<evidence type="ECO:0000313" key="11">
    <source>
        <dbReference type="EMBL" id="SIR30486.1"/>
    </source>
</evidence>
<feature type="binding site" evidence="8">
    <location>
        <position position="164"/>
    </location>
    <ligand>
        <name>anthranilate</name>
        <dbReference type="ChEBI" id="CHEBI:16567"/>
        <label>2</label>
    </ligand>
</feature>
<proteinExistence type="inferred from homology"/>
<evidence type="ECO:0000313" key="12">
    <source>
        <dbReference type="Proteomes" id="UP000186914"/>
    </source>
</evidence>
<dbReference type="Pfam" id="PF02885">
    <property type="entry name" value="Glycos_trans_3N"/>
    <property type="match status" value="1"/>
</dbReference>
<feature type="binding site" evidence="8">
    <location>
        <position position="78"/>
    </location>
    <ligand>
        <name>anthranilate</name>
        <dbReference type="ChEBI" id="CHEBI:16567"/>
        <label>1</label>
    </ligand>
</feature>
<organism evidence="11 12">
    <name type="scientific">Haladaptatus litoreus</name>
    <dbReference type="NCBI Taxonomy" id="553468"/>
    <lineage>
        <taxon>Archaea</taxon>
        <taxon>Methanobacteriati</taxon>
        <taxon>Methanobacteriota</taxon>
        <taxon>Stenosarchaea group</taxon>
        <taxon>Halobacteria</taxon>
        <taxon>Halobacteriales</taxon>
        <taxon>Haladaptataceae</taxon>
        <taxon>Haladaptatus</taxon>
    </lineage>
</organism>
<feature type="domain" description="Glycosyl transferase family 3 N-terminal" evidence="10">
    <location>
        <begin position="2"/>
        <end position="63"/>
    </location>
</feature>
<feature type="binding site" evidence="8">
    <location>
        <position position="223"/>
    </location>
    <ligand>
        <name>Mg(2+)</name>
        <dbReference type="ChEBI" id="CHEBI:18420"/>
        <label>2</label>
    </ligand>
</feature>
<feature type="domain" description="Glycosyl transferase family 3" evidence="9">
    <location>
        <begin position="71"/>
        <end position="321"/>
    </location>
</feature>
<dbReference type="AlphaFoldDB" id="A0A1N6ZUQ5"/>
<keyword evidence="4 8" id="KW-0328">Glycosyltransferase</keyword>
<keyword evidence="8" id="KW-0460">Magnesium</keyword>
<dbReference type="GO" id="GO:0000162">
    <property type="term" value="P:L-tryptophan biosynthetic process"/>
    <property type="evidence" value="ECO:0007669"/>
    <property type="project" value="UniProtKB-UniRule"/>
</dbReference>
<protein>
    <recommendedName>
        <fullName evidence="2 8">Anthranilate phosphoribosyltransferase</fullName>
        <ecNumber evidence="2 8">2.4.2.18</ecNumber>
    </recommendedName>
</protein>
<keyword evidence="6 8" id="KW-0822">Tryptophan biosynthesis</keyword>
<comment type="pathway">
    <text evidence="1 8">Amino-acid biosynthesis; L-tryptophan biosynthesis; L-tryptophan from chorismate: step 2/5.</text>
</comment>
<dbReference type="SUPFAM" id="SSF52418">
    <property type="entry name" value="Nucleoside phosphorylase/phosphoribosyltransferase catalytic domain"/>
    <property type="match status" value="1"/>
</dbReference>
<comment type="similarity">
    <text evidence="8">Belongs to the anthranilate phosphoribosyltransferase family.</text>
</comment>
<comment type="cofactor">
    <cofactor evidence="8">
        <name>Mg(2+)</name>
        <dbReference type="ChEBI" id="CHEBI:18420"/>
    </cofactor>
    <text evidence="8">Binds 2 magnesium ions per monomer.</text>
</comment>
<evidence type="ECO:0000256" key="2">
    <source>
        <dbReference type="ARBA" id="ARBA00011948"/>
    </source>
</evidence>
<accession>A0A1N6ZUQ5</accession>
<keyword evidence="8" id="KW-0479">Metal-binding</keyword>
<dbReference type="GO" id="GO:0004048">
    <property type="term" value="F:anthranilate phosphoribosyltransferase activity"/>
    <property type="evidence" value="ECO:0007669"/>
    <property type="project" value="UniProtKB-UniRule"/>
</dbReference>
<dbReference type="RefSeq" id="WP_076430065.1">
    <property type="nucleotide sequence ID" value="NZ_FTNO01000001.1"/>
</dbReference>
<feature type="binding site" evidence="8">
    <location>
        <position position="86"/>
    </location>
    <ligand>
        <name>5-phospho-alpha-D-ribose 1-diphosphate</name>
        <dbReference type="ChEBI" id="CHEBI:58017"/>
    </ligand>
</feature>
<comment type="function">
    <text evidence="8">Catalyzes the transfer of the phosphoribosyl group of 5-phosphorylribose-1-pyrophosphate (PRPP) to anthranilate to yield N-(5'-phosphoribosyl)-anthranilate (PRA).</text>
</comment>
<keyword evidence="7 8" id="KW-0057">Aromatic amino acid biosynthesis</keyword>
<dbReference type="InterPro" id="IPR005940">
    <property type="entry name" value="Anthranilate_Pribosyl_Tfrase"/>
</dbReference>
<evidence type="ECO:0000256" key="4">
    <source>
        <dbReference type="ARBA" id="ARBA00022676"/>
    </source>
</evidence>
<keyword evidence="12" id="KW-1185">Reference proteome</keyword>
<name>A0A1N6ZUQ5_9EURY</name>
<sequence>MQDYIEHVTTGHDLTLTQARDAASAVFGGATDAQIGALLTGLRAKGETETEIAGFAQGMRDAARTISPDRTPLVDTCGTGGDDYDTINVSTTSAIVASGAGVPVAKHGNYSVSSSSGSADVLDEVGVVVDSEPPAVERAIEEQGIGFMLAPVFHPAMKAVIGPRKELGMRTLFNVLGPLTNPAGADAQVVGVYDPDLVPVLARALAHMDVSHALVVHGSGMDEIAIHDETTVAEVEGDEINEYTLTPEDLGVGRYDVSAVSGGTPKQNARDLRGIVEGTVGGAKRDIILANAGAAVYVSGRASSLEDGVEQAEQAIDSGSAAEKLDLMTRAVSA</sequence>
<keyword evidence="3 8" id="KW-0028">Amino-acid biosynthesis</keyword>
<feature type="binding site" evidence="8">
    <location>
        <begin position="81"/>
        <end position="82"/>
    </location>
    <ligand>
        <name>5-phospho-alpha-D-ribose 1-diphosphate</name>
        <dbReference type="ChEBI" id="CHEBI:58017"/>
    </ligand>
</feature>
<dbReference type="InterPro" id="IPR000312">
    <property type="entry name" value="Glycosyl_Trfase_fam3"/>
</dbReference>
<dbReference type="Gene3D" id="3.40.1030.10">
    <property type="entry name" value="Nucleoside phosphorylase/phosphoribosyltransferase catalytic domain"/>
    <property type="match status" value="1"/>
</dbReference>
<gene>
    <name evidence="8" type="primary">trpD</name>
    <name evidence="11" type="ORF">SAMN05421858_2177</name>
</gene>
<feature type="binding site" evidence="8">
    <location>
        <position position="90"/>
    </location>
    <ligand>
        <name>Mg(2+)</name>
        <dbReference type="ChEBI" id="CHEBI:18420"/>
        <label>1</label>
    </ligand>
</feature>
<dbReference type="EC" id="2.4.2.18" evidence="2 8"/>
<feature type="binding site" evidence="8">
    <location>
        <begin position="106"/>
        <end position="114"/>
    </location>
    <ligand>
        <name>5-phospho-alpha-D-ribose 1-diphosphate</name>
        <dbReference type="ChEBI" id="CHEBI:58017"/>
    </ligand>
</feature>
<evidence type="ECO:0000256" key="7">
    <source>
        <dbReference type="ARBA" id="ARBA00023141"/>
    </source>
</evidence>
<feature type="binding site" evidence="8">
    <location>
        <position position="118"/>
    </location>
    <ligand>
        <name>5-phospho-alpha-D-ribose 1-diphosphate</name>
        <dbReference type="ChEBI" id="CHEBI:58017"/>
    </ligand>
</feature>
<dbReference type="InterPro" id="IPR036320">
    <property type="entry name" value="Glycosyl_Trfase_fam3_N_dom_sf"/>
</dbReference>